<evidence type="ECO:0008006" key="4">
    <source>
        <dbReference type="Google" id="ProtNLM"/>
    </source>
</evidence>
<dbReference type="EMBL" id="ACEB01000002">
    <property type="protein sequence ID" value="EEG28275.1"/>
    <property type="molecule type" value="Genomic_DNA"/>
</dbReference>
<dbReference type="RefSeq" id="WP_005519228.1">
    <property type="nucleotide sequence ID" value="NZ_EQ973328.1"/>
</dbReference>
<keyword evidence="1" id="KW-0812">Transmembrane</keyword>
<evidence type="ECO:0000313" key="3">
    <source>
        <dbReference type="Proteomes" id="UP000006247"/>
    </source>
</evidence>
<name>C0DZF8_9CORY</name>
<evidence type="ECO:0000313" key="2">
    <source>
        <dbReference type="EMBL" id="EEG28275.1"/>
    </source>
</evidence>
<keyword evidence="1" id="KW-1133">Transmembrane helix</keyword>
<accession>C0DZF8</accession>
<evidence type="ECO:0000256" key="1">
    <source>
        <dbReference type="SAM" id="Phobius"/>
    </source>
</evidence>
<dbReference type="AlphaFoldDB" id="C0DZF8"/>
<dbReference type="Proteomes" id="UP000006247">
    <property type="component" value="Unassembled WGS sequence"/>
</dbReference>
<reference evidence="2 3" key="1">
    <citation type="submission" date="2009-01" db="EMBL/GenBank/DDBJ databases">
        <authorList>
            <person name="Fulton L."/>
            <person name="Clifton S."/>
            <person name="Chinwalla A.T."/>
            <person name="Mitreva M."/>
            <person name="Sodergren E."/>
            <person name="Weinstock G."/>
            <person name="Clifton S."/>
            <person name="Dooling D.J."/>
            <person name="Fulton B."/>
            <person name="Minx P."/>
            <person name="Pepin K.H."/>
            <person name="Johnson M."/>
            <person name="Bhonagiri V."/>
            <person name="Nash W.E."/>
            <person name="Mardis E.R."/>
            <person name="Wilson R.K."/>
        </authorList>
    </citation>
    <scope>NUCLEOTIDE SEQUENCE [LARGE SCALE GENOMIC DNA]</scope>
    <source>
        <strain evidence="2 3">ATCC 33806</strain>
    </source>
</reference>
<proteinExistence type="predicted"/>
<feature type="transmembrane region" description="Helical" evidence="1">
    <location>
        <begin position="12"/>
        <end position="33"/>
    </location>
</feature>
<dbReference type="HOGENOM" id="CLU_3097841_0_0_11"/>
<protein>
    <recommendedName>
        <fullName evidence="4">YvrJ family protein</fullName>
    </recommendedName>
</protein>
<sequence length="51" mass="5901">MNNSYDNQMADVLLMLFPLVVLLWIGSRLHAILHELRKITALLQGQKTHDE</sequence>
<gene>
    <name evidence="2" type="ORF">CORMATOL_00097</name>
</gene>
<keyword evidence="1" id="KW-0472">Membrane</keyword>
<organism evidence="2 3">
    <name type="scientific">Corynebacterium matruchotii ATCC 33806</name>
    <dbReference type="NCBI Taxonomy" id="566549"/>
    <lineage>
        <taxon>Bacteria</taxon>
        <taxon>Bacillati</taxon>
        <taxon>Actinomycetota</taxon>
        <taxon>Actinomycetes</taxon>
        <taxon>Mycobacteriales</taxon>
        <taxon>Corynebacteriaceae</taxon>
        <taxon>Corynebacterium</taxon>
    </lineage>
</organism>
<comment type="caution">
    <text evidence="2">The sequence shown here is derived from an EMBL/GenBank/DDBJ whole genome shotgun (WGS) entry which is preliminary data.</text>
</comment>